<accession>A0AAQ3MG38</accession>
<dbReference type="Proteomes" id="UP001374535">
    <property type="component" value="Chromosome 11"/>
</dbReference>
<sequence length="461" mass="51277">MEEIDSRESDSLGASLAFLVPLGCPRMAVADDDRNGGSSSVGGPKDDYGGEVPRRRRGPGEGIEGMKLRKEPRPRSEWRAFFECVWIPCLSLKPNQPLPIAKRFLPIRNRFLPPSGLRLPNCKLGLWASVGTGLMGQCGNWAWWASVETGLMGQAKLDLWVSVGTGLMGQCRNWAYGPMWKLGLVGQCRNWAYGPELGLWANVEIGLGWPVQELDLWTSVGTGLMGQCRNWAYGPTWKLGLWGQAKLAYGPTWKLGLWANMEIGLDWAFEILKLPAETGLFEILKLPAETGLFEIFEFGVESLNTMCQNLGAILFVFLEKEDSITTHMNEEEDGFAENENCLDLFGRLGQARGHYNPQRKCNIGLEFGFMENRMTVSNGIRKAAPVSRLWVDGFQGEDACFCKWLMNLKGNTRGEIHKVAPVFFFGKGLEEEVVAQTRKILAKPICPSIMVLVTEGSDIVC</sequence>
<evidence type="ECO:0000256" key="1">
    <source>
        <dbReference type="SAM" id="MobiDB-lite"/>
    </source>
</evidence>
<dbReference type="EMBL" id="CP144690">
    <property type="protein sequence ID" value="WVY90364.1"/>
    <property type="molecule type" value="Genomic_DNA"/>
</dbReference>
<name>A0AAQ3MG38_VIGMU</name>
<feature type="region of interest" description="Disordered" evidence="1">
    <location>
        <begin position="30"/>
        <end position="69"/>
    </location>
</feature>
<organism evidence="2 3">
    <name type="scientific">Vigna mungo</name>
    <name type="common">Black gram</name>
    <name type="synonym">Phaseolus mungo</name>
    <dbReference type="NCBI Taxonomy" id="3915"/>
    <lineage>
        <taxon>Eukaryota</taxon>
        <taxon>Viridiplantae</taxon>
        <taxon>Streptophyta</taxon>
        <taxon>Embryophyta</taxon>
        <taxon>Tracheophyta</taxon>
        <taxon>Spermatophyta</taxon>
        <taxon>Magnoliopsida</taxon>
        <taxon>eudicotyledons</taxon>
        <taxon>Gunneridae</taxon>
        <taxon>Pentapetalae</taxon>
        <taxon>rosids</taxon>
        <taxon>fabids</taxon>
        <taxon>Fabales</taxon>
        <taxon>Fabaceae</taxon>
        <taxon>Papilionoideae</taxon>
        <taxon>50 kb inversion clade</taxon>
        <taxon>NPAAA clade</taxon>
        <taxon>indigoferoid/millettioid clade</taxon>
        <taxon>Phaseoleae</taxon>
        <taxon>Vigna</taxon>
    </lineage>
</organism>
<gene>
    <name evidence="2" type="ORF">V8G54_035878</name>
</gene>
<proteinExistence type="predicted"/>
<evidence type="ECO:0000313" key="2">
    <source>
        <dbReference type="EMBL" id="WVY90364.1"/>
    </source>
</evidence>
<evidence type="ECO:0000313" key="3">
    <source>
        <dbReference type="Proteomes" id="UP001374535"/>
    </source>
</evidence>
<keyword evidence="3" id="KW-1185">Reference proteome</keyword>
<protein>
    <submittedName>
        <fullName evidence="2">Uncharacterized protein</fullName>
    </submittedName>
</protein>
<dbReference type="AlphaFoldDB" id="A0AAQ3MG38"/>
<reference evidence="2 3" key="1">
    <citation type="journal article" date="2023" name="Life. Sci Alliance">
        <title>Evolutionary insights into 3D genome organization and epigenetic landscape of Vigna mungo.</title>
        <authorList>
            <person name="Junaid A."/>
            <person name="Singh B."/>
            <person name="Bhatia S."/>
        </authorList>
    </citation>
    <scope>NUCLEOTIDE SEQUENCE [LARGE SCALE GENOMIC DNA]</scope>
    <source>
        <strain evidence="2">Urdbean</strain>
    </source>
</reference>